<evidence type="ECO:0000313" key="4">
    <source>
        <dbReference type="EMBL" id="SJN40400.1"/>
    </source>
</evidence>
<dbReference type="EMBL" id="FUKR01000070">
    <property type="protein sequence ID" value="SJN40400.1"/>
    <property type="molecule type" value="Genomic_DNA"/>
</dbReference>
<dbReference type="PROSITE" id="PS51186">
    <property type="entry name" value="GNAT"/>
    <property type="match status" value="1"/>
</dbReference>
<evidence type="ECO:0000313" key="5">
    <source>
        <dbReference type="Proteomes" id="UP000196778"/>
    </source>
</evidence>
<dbReference type="Proteomes" id="UP000196778">
    <property type="component" value="Unassembled WGS sequence"/>
</dbReference>
<reference evidence="5" key="1">
    <citation type="submission" date="2017-02" db="EMBL/GenBank/DDBJ databases">
        <authorList>
            <person name="Dridi B."/>
        </authorList>
    </citation>
    <scope>NUCLEOTIDE SEQUENCE [LARGE SCALE GENOMIC DNA]</scope>
    <source>
        <strain evidence="5">EB411</strain>
    </source>
</reference>
<dbReference type="PANTHER" id="PTHR43877:SF2">
    <property type="entry name" value="AMINOALKYLPHOSPHONATE N-ACETYLTRANSFERASE-RELATED"/>
    <property type="match status" value="1"/>
</dbReference>
<name>A0A1R4K7U5_9MICO</name>
<evidence type="ECO:0000256" key="1">
    <source>
        <dbReference type="ARBA" id="ARBA00022679"/>
    </source>
</evidence>
<evidence type="ECO:0000256" key="2">
    <source>
        <dbReference type="ARBA" id="ARBA00023315"/>
    </source>
</evidence>
<dbReference type="OrthoDB" id="3174517at2"/>
<keyword evidence="1 4" id="KW-0808">Transferase</keyword>
<proteinExistence type="predicted"/>
<dbReference type="CDD" id="cd04301">
    <property type="entry name" value="NAT_SF"/>
    <property type="match status" value="1"/>
</dbReference>
<feature type="domain" description="N-acetyltransferase" evidence="3">
    <location>
        <begin position="8"/>
        <end position="157"/>
    </location>
</feature>
<organism evidence="4 5">
    <name type="scientific">Mycetocola reblochoni REB411</name>
    <dbReference type="NCBI Taxonomy" id="1255698"/>
    <lineage>
        <taxon>Bacteria</taxon>
        <taxon>Bacillati</taxon>
        <taxon>Actinomycetota</taxon>
        <taxon>Actinomycetes</taxon>
        <taxon>Micrococcales</taxon>
        <taxon>Microbacteriaceae</taxon>
        <taxon>Mycetocola</taxon>
    </lineage>
</organism>
<dbReference type="AlphaFoldDB" id="A0A1R4K7U5"/>
<dbReference type="Gene3D" id="3.40.630.30">
    <property type="match status" value="1"/>
</dbReference>
<dbReference type="RefSeq" id="WP_087138389.1">
    <property type="nucleotide sequence ID" value="NZ_FUKR01000070.1"/>
</dbReference>
<keyword evidence="2" id="KW-0012">Acyltransferase</keyword>
<gene>
    <name evidence="4" type="ORF">FM119_11935</name>
</gene>
<dbReference type="PANTHER" id="PTHR43877">
    <property type="entry name" value="AMINOALKYLPHOSPHONATE N-ACETYLTRANSFERASE-RELATED-RELATED"/>
    <property type="match status" value="1"/>
</dbReference>
<dbReference type="GO" id="GO:0016747">
    <property type="term" value="F:acyltransferase activity, transferring groups other than amino-acyl groups"/>
    <property type="evidence" value="ECO:0007669"/>
    <property type="project" value="InterPro"/>
</dbReference>
<dbReference type="InterPro" id="IPR016181">
    <property type="entry name" value="Acyl_CoA_acyltransferase"/>
</dbReference>
<dbReference type="SUPFAM" id="SSF55729">
    <property type="entry name" value="Acyl-CoA N-acyltransferases (Nat)"/>
    <property type="match status" value="1"/>
</dbReference>
<dbReference type="Pfam" id="PF00583">
    <property type="entry name" value="Acetyltransf_1"/>
    <property type="match status" value="1"/>
</dbReference>
<dbReference type="InterPro" id="IPR000182">
    <property type="entry name" value="GNAT_dom"/>
</dbReference>
<dbReference type="InterPro" id="IPR050832">
    <property type="entry name" value="Bact_Acetyltransf"/>
</dbReference>
<evidence type="ECO:0000259" key="3">
    <source>
        <dbReference type="PROSITE" id="PS51186"/>
    </source>
</evidence>
<keyword evidence="5" id="KW-1185">Reference proteome</keyword>
<accession>A0A1R4K7U5</accession>
<sequence>MLSFESHDLTDAVAVTLIGEYLDERESTFPPAQGEYQRIAADPVHFSPGRGAFLVVSDDGELLGCGGVRLIDDGPRGARAEVKHVFTRPAARGRGVARALMVELEERARGLGAAEIVLDTNDSLTAAGQLYRTLGFDRVEPYNDNPNATAWYAKPLDADAAAPAV</sequence>
<protein>
    <submittedName>
        <fullName evidence="4">Acetyltransferase</fullName>
    </submittedName>
</protein>